<dbReference type="RefSeq" id="WP_166034131.1">
    <property type="nucleotide sequence ID" value="NZ_CP049887.1"/>
</dbReference>
<evidence type="ECO:0000313" key="2">
    <source>
        <dbReference type="Proteomes" id="UP000501747"/>
    </source>
</evidence>
<dbReference type="AlphaFoldDB" id="A0A6G8ASI6"/>
<proteinExistence type="predicted"/>
<dbReference type="Proteomes" id="UP000501747">
    <property type="component" value="Chromosome"/>
</dbReference>
<organism evidence="1 2">
    <name type="scientific">Vagococcus hydrophili</name>
    <dbReference type="NCBI Taxonomy" id="2714947"/>
    <lineage>
        <taxon>Bacteria</taxon>
        <taxon>Bacillati</taxon>
        <taxon>Bacillota</taxon>
        <taxon>Bacilli</taxon>
        <taxon>Lactobacillales</taxon>
        <taxon>Enterococcaceae</taxon>
        <taxon>Vagococcus</taxon>
    </lineage>
</organism>
<name>A0A6G8ASI6_9ENTE</name>
<gene>
    <name evidence="1" type="ORF">G7082_05170</name>
</gene>
<sequence length="111" mass="13240">MDNSIINCLNDQLEYIVEDGISMEIQVWLRDIDNVKDYILSLDEQTYVLVIDVYNKSKIEIERVFEEFVHSIEYQNMTIYFRQISVDTISYTIISANEKKQAMKIRMEFPV</sequence>
<dbReference type="EMBL" id="CP049887">
    <property type="protein sequence ID" value="QIL47966.1"/>
    <property type="molecule type" value="Genomic_DNA"/>
</dbReference>
<keyword evidence="2" id="KW-1185">Reference proteome</keyword>
<dbReference type="KEGG" id="vhy:G7082_05170"/>
<reference evidence="1 2" key="1">
    <citation type="submission" date="2020-03" db="EMBL/GenBank/DDBJ databases">
        <title>Vagococcus sp. nov., isolated from beetles.</title>
        <authorList>
            <person name="Hyun D.-W."/>
            <person name="Bae J.-W."/>
        </authorList>
    </citation>
    <scope>NUCLEOTIDE SEQUENCE [LARGE SCALE GENOMIC DNA]</scope>
    <source>
        <strain evidence="1 2">HDW17B</strain>
    </source>
</reference>
<accession>A0A6G8ASI6</accession>
<evidence type="ECO:0000313" key="1">
    <source>
        <dbReference type="EMBL" id="QIL47966.1"/>
    </source>
</evidence>
<protein>
    <submittedName>
        <fullName evidence="1">Uncharacterized protein</fullName>
    </submittedName>
</protein>